<gene>
    <name evidence="1" type="ORF">A2811_02185</name>
</gene>
<dbReference type="Proteomes" id="UP000186670">
    <property type="component" value="Unassembled WGS sequence"/>
</dbReference>
<reference evidence="1 2" key="1">
    <citation type="journal article" date="2016" name="Nat. Commun.">
        <title>Thousands of microbial genomes shed light on interconnected biogeochemical processes in an aquifer system.</title>
        <authorList>
            <person name="Anantharaman K."/>
            <person name="Brown C.T."/>
            <person name="Hug L.A."/>
            <person name="Sharon I."/>
            <person name="Castelle C.J."/>
            <person name="Probst A.J."/>
            <person name="Thomas B.C."/>
            <person name="Singh A."/>
            <person name="Wilkins M.J."/>
            <person name="Karaoz U."/>
            <person name="Brodie E.L."/>
            <person name="Williams K.H."/>
            <person name="Hubbard S.S."/>
            <person name="Banfield J.F."/>
        </authorList>
    </citation>
    <scope>NUCLEOTIDE SEQUENCE [LARGE SCALE GENOMIC DNA]</scope>
</reference>
<organism evidence="1 2">
    <name type="scientific">Candidatus Campbellbacteria bacterium RIFCSPHIGHO2_01_FULL_34_10</name>
    <dbReference type="NCBI Taxonomy" id="1797577"/>
    <lineage>
        <taxon>Bacteria</taxon>
        <taxon>Candidatus Campbelliibacteriota</taxon>
    </lineage>
</organism>
<sequence length="126" mass="15038">MITTSFIISLSLLALLFGLKIFETKTNKVIISKEILDKSDDKLKQFFIYIFRHYKKFLFEVYKLPKFFEEIKKDLKKFFATKRDRIATKVIRALNIHNIKDIDRNRGSVSLFLRTISEEKERNKGL</sequence>
<dbReference type="AlphaFoldDB" id="A0A1F5ELZ3"/>
<evidence type="ECO:0000313" key="1">
    <source>
        <dbReference type="EMBL" id="OGD68418.1"/>
    </source>
</evidence>
<protein>
    <submittedName>
        <fullName evidence="1">Uncharacterized protein</fullName>
    </submittedName>
</protein>
<evidence type="ECO:0000313" key="2">
    <source>
        <dbReference type="Proteomes" id="UP000186670"/>
    </source>
</evidence>
<proteinExistence type="predicted"/>
<comment type="caution">
    <text evidence="1">The sequence shown here is derived from an EMBL/GenBank/DDBJ whole genome shotgun (WGS) entry which is preliminary data.</text>
</comment>
<accession>A0A1F5ELZ3</accession>
<dbReference type="EMBL" id="MEZZ01000033">
    <property type="protein sequence ID" value="OGD68418.1"/>
    <property type="molecule type" value="Genomic_DNA"/>
</dbReference>
<name>A0A1F5ELZ3_9BACT</name>